<dbReference type="Proteomes" id="UP000002519">
    <property type="component" value="Chromosome"/>
</dbReference>
<dbReference type="AlphaFoldDB" id="Q8X9T3"/>
<dbReference type="OMA" id="MECHHAG"/>
<name>Q8X9T3_ECO57</name>
<evidence type="ECO:0000313" key="2">
    <source>
        <dbReference type="Proteomes" id="UP000002519"/>
    </source>
</evidence>
<dbReference type="EMBL" id="AE005174">
    <property type="protein sequence ID" value="AAG56364.1"/>
    <property type="molecule type" value="Genomic_DNA"/>
</dbReference>
<evidence type="ECO:0000313" key="1">
    <source>
        <dbReference type="EMBL" id="AAG56364.1"/>
    </source>
</evidence>
<sequence length="122" mass="14227">MVTYLRIVNSMKNVENIIWHDGVLVETRMECHHTEYNFILTAELYVDEFTAGRERKRFEFTGVEHLSQVMDIAELIDNQNAGNIKDATIVYKAKKYKISLHLFGGFLSFTFKTMRVIDNECA</sequence>
<reference evidence="1 2" key="1">
    <citation type="journal article" date="2001" name="Nature">
        <title>Genome sequence of enterohaemorrhagic Escherichia coli O157:H7.</title>
        <authorList>
            <person name="Perna N.T."/>
            <person name="Plunkett G.III."/>
            <person name="Burland V."/>
            <person name="Mau B."/>
            <person name="Glasner J.D."/>
            <person name="Rose D.J."/>
            <person name="Mayhew G.F."/>
            <person name="Evans P.S."/>
            <person name="Gregor J."/>
            <person name="Kirkpatrick H.A."/>
            <person name="Posfai G."/>
            <person name="Hackett J."/>
            <person name="Klink S."/>
            <person name="Boutin A."/>
            <person name="Shao Y."/>
            <person name="Miller L."/>
            <person name="Grotbeck E.J."/>
            <person name="Davis N.W."/>
            <person name="Lim A."/>
            <person name="Dimalanta E."/>
            <person name="Potamousis K."/>
            <person name="Apodaca J."/>
            <person name="Anantharaman T.S."/>
            <person name="Lin J."/>
            <person name="Yen G."/>
            <person name="Schwartz D.C."/>
            <person name="Welch R.A."/>
            <person name="Blattner F.R."/>
        </authorList>
    </citation>
    <scope>NUCLEOTIDE SEQUENCE [LARGE SCALE GENOMIC DNA]</scope>
    <source>
        <strain evidence="2">O157:H7 / EDL933 / ATCC 700927 / EHEC</strain>
    </source>
</reference>
<proteinExistence type="predicted"/>
<gene>
    <name evidence="1" type="ordered locus">Z2311</name>
</gene>
<protein>
    <submittedName>
        <fullName evidence="1">Uncharacterized protein</fullName>
    </submittedName>
</protein>
<dbReference type="PIR" id="A90881">
    <property type="entry name" value="A90881"/>
</dbReference>
<accession>Q8X9T3</accession>
<organism evidence="1 2">
    <name type="scientific">Escherichia coli O157:H7</name>
    <dbReference type="NCBI Taxonomy" id="83334"/>
    <lineage>
        <taxon>Bacteria</taxon>
        <taxon>Pseudomonadati</taxon>
        <taxon>Pseudomonadota</taxon>
        <taxon>Gammaproteobacteria</taxon>
        <taxon>Enterobacterales</taxon>
        <taxon>Enterobacteriaceae</taxon>
        <taxon>Escherichia</taxon>
    </lineage>
</organism>
<dbReference type="PIR" id="H85737">
    <property type="entry name" value="H85737"/>
</dbReference>
<dbReference type="KEGG" id="ece:Z2311"/>